<dbReference type="Proteomes" id="UP000241986">
    <property type="component" value="Unassembled WGS sequence"/>
</dbReference>
<dbReference type="RefSeq" id="WP_107684652.1">
    <property type="nucleotide sequence ID" value="NZ_PZKL01000045.1"/>
</dbReference>
<protein>
    <submittedName>
        <fullName evidence="1">Uncharacterized protein</fullName>
    </submittedName>
</protein>
<dbReference type="AlphaFoldDB" id="A0A2T4MWR2"/>
<name>A0A2T4MWR2_AERVE</name>
<reference evidence="1 2" key="1">
    <citation type="submission" date="2018-03" db="EMBL/GenBank/DDBJ databases">
        <title>Aeromonas veronii whole genome sequencing and analysis.</title>
        <authorList>
            <person name="Xie H."/>
            <person name="Liu T."/>
            <person name="Wang K."/>
        </authorList>
    </citation>
    <scope>NUCLEOTIDE SEQUENCE [LARGE SCALE GENOMIC DNA]</scope>
    <source>
        <strain evidence="1 2">XH.VA.1</strain>
    </source>
</reference>
<comment type="caution">
    <text evidence="1">The sequence shown here is derived from an EMBL/GenBank/DDBJ whole genome shotgun (WGS) entry which is preliminary data.</text>
</comment>
<dbReference type="EMBL" id="PZKL01000045">
    <property type="protein sequence ID" value="PTH79027.1"/>
    <property type="molecule type" value="Genomic_DNA"/>
</dbReference>
<proteinExistence type="predicted"/>
<sequence>MPHTKEMTNMAVHTRYLADKLRESAARLDDIASKMEQSKNPMLAADVSAVMQALAGSSRMDEIIHIAIRATLKEADHLASQD</sequence>
<gene>
    <name evidence="1" type="ORF">DAA48_21560</name>
</gene>
<organism evidence="1 2">
    <name type="scientific">Aeromonas veronii</name>
    <dbReference type="NCBI Taxonomy" id="654"/>
    <lineage>
        <taxon>Bacteria</taxon>
        <taxon>Pseudomonadati</taxon>
        <taxon>Pseudomonadota</taxon>
        <taxon>Gammaproteobacteria</taxon>
        <taxon>Aeromonadales</taxon>
        <taxon>Aeromonadaceae</taxon>
        <taxon>Aeromonas</taxon>
    </lineage>
</organism>
<evidence type="ECO:0000313" key="2">
    <source>
        <dbReference type="Proteomes" id="UP000241986"/>
    </source>
</evidence>
<evidence type="ECO:0000313" key="1">
    <source>
        <dbReference type="EMBL" id="PTH79027.1"/>
    </source>
</evidence>
<accession>A0A2T4MWR2</accession>